<dbReference type="PROSITE" id="PS50942">
    <property type="entry name" value="ENTH"/>
    <property type="match status" value="1"/>
</dbReference>
<dbReference type="CDD" id="cd16987">
    <property type="entry name" value="ANTH_N_AP180_plant"/>
    <property type="match status" value="1"/>
</dbReference>
<dbReference type="SUPFAM" id="SSF89009">
    <property type="entry name" value="GAT-like domain"/>
    <property type="match status" value="1"/>
</dbReference>
<comment type="caution">
    <text evidence="1">The sequence shown here is derived from an EMBL/GenBank/DDBJ whole genome shotgun (WGS) entry which is preliminary data.</text>
</comment>
<name>A0ABR1ZZV3_9ROSI</name>
<protein>
    <submittedName>
        <fullName evidence="1">Uncharacterized protein</fullName>
    </submittedName>
</protein>
<proteinExistence type="predicted"/>
<dbReference type="SUPFAM" id="SSF48464">
    <property type="entry name" value="ENTH/VHS domain"/>
    <property type="match status" value="1"/>
</dbReference>
<dbReference type="EMBL" id="JBBPBN010000454">
    <property type="protein sequence ID" value="KAK8486184.1"/>
    <property type="molecule type" value="Genomic_DNA"/>
</dbReference>
<dbReference type="Gene3D" id="1.25.40.90">
    <property type="match status" value="1"/>
</dbReference>
<dbReference type="PANTHER" id="PTHR22951">
    <property type="entry name" value="CLATHRIN ASSEMBLY PROTEIN"/>
    <property type="match status" value="1"/>
</dbReference>
<evidence type="ECO:0000313" key="2">
    <source>
        <dbReference type="Proteomes" id="UP001396334"/>
    </source>
</evidence>
<dbReference type="InterPro" id="IPR048050">
    <property type="entry name" value="ANTH_N_plant"/>
</dbReference>
<dbReference type="Proteomes" id="UP001396334">
    <property type="component" value="Unassembled WGS sequence"/>
</dbReference>
<dbReference type="InterPro" id="IPR013809">
    <property type="entry name" value="ENTH"/>
</dbReference>
<accession>A0ABR1ZZV3</accession>
<dbReference type="InterPro" id="IPR045192">
    <property type="entry name" value="AP180-like"/>
</dbReference>
<keyword evidence="2" id="KW-1185">Reference proteome</keyword>
<dbReference type="Pfam" id="PF07651">
    <property type="entry name" value="ANTH"/>
    <property type="match status" value="1"/>
</dbReference>
<gene>
    <name evidence="1" type="ORF">V6N11_069137</name>
</gene>
<dbReference type="InterPro" id="IPR008942">
    <property type="entry name" value="ENTH_VHS"/>
</dbReference>
<sequence length="390" mass="44865">MSLLKKGAAAIKDKKSLVVTYLSTRRSRGELDFEAAVIKATNHDEHDVGKRNAQIVFCWIRASPDNLCPFVRALAKRMEKTQSWVVAIKGLMLMHDLVHCKIAAVQKMGRLPFDFSSFSDGHSRLSKTWGFNAFIRQYFAFLDQRGIFLHDEENKTPEDSPLMVQQLLKLGKWQFLLDMLLEIRPRADNMKVPLIFEAMDCVVIEIFDVHNRICSEIAKVLSEVHSIDKLEAAMALEILQMATRQEQQLSRYFEFCKEYGVLKANEFITVTGIPKEDVEKLERIVNGVSDKTYKDEMALVAREENKAIVEHRETMETLKTRITDKWEVFHDDVSINGENIDGYFHENNTAVDEEEEEAGARKESEPSLTPIDHVSVNNPFDVPDFIRFFD</sequence>
<evidence type="ECO:0000313" key="1">
    <source>
        <dbReference type="EMBL" id="KAK8486184.1"/>
    </source>
</evidence>
<organism evidence="1 2">
    <name type="scientific">Hibiscus sabdariffa</name>
    <name type="common">roselle</name>
    <dbReference type="NCBI Taxonomy" id="183260"/>
    <lineage>
        <taxon>Eukaryota</taxon>
        <taxon>Viridiplantae</taxon>
        <taxon>Streptophyta</taxon>
        <taxon>Embryophyta</taxon>
        <taxon>Tracheophyta</taxon>
        <taxon>Spermatophyta</taxon>
        <taxon>Magnoliopsida</taxon>
        <taxon>eudicotyledons</taxon>
        <taxon>Gunneridae</taxon>
        <taxon>Pentapetalae</taxon>
        <taxon>rosids</taxon>
        <taxon>malvids</taxon>
        <taxon>Malvales</taxon>
        <taxon>Malvaceae</taxon>
        <taxon>Malvoideae</taxon>
        <taxon>Hibiscus</taxon>
    </lineage>
</organism>
<dbReference type="PANTHER" id="PTHR22951:SF19">
    <property type="entry name" value="OS08G0467300 PROTEIN"/>
    <property type="match status" value="1"/>
</dbReference>
<dbReference type="Gene3D" id="1.20.58.150">
    <property type="entry name" value="ANTH domain"/>
    <property type="match status" value="1"/>
</dbReference>
<dbReference type="InterPro" id="IPR011417">
    <property type="entry name" value="ANTH_dom"/>
</dbReference>
<reference evidence="1 2" key="1">
    <citation type="journal article" date="2024" name="G3 (Bethesda)">
        <title>Genome assembly of Hibiscus sabdariffa L. provides insights into metabolisms of medicinal natural products.</title>
        <authorList>
            <person name="Kim T."/>
        </authorList>
    </citation>
    <scope>NUCLEOTIDE SEQUENCE [LARGE SCALE GENOMIC DNA]</scope>
    <source>
        <strain evidence="1">TK-2024</strain>
        <tissue evidence="1">Old leaves</tissue>
    </source>
</reference>
<dbReference type="InterPro" id="IPR014712">
    <property type="entry name" value="ANTH_dom_sf"/>
</dbReference>